<gene>
    <name evidence="2" type="ORF">CRG98_037622</name>
</gene>
<sequence length="235" mass="27197">MGWEAYMKKLSSDKLGRKSDKYNDEPTTYAEVAIGPDSKKWLEAMRSEMESMYTNQVWTLVDPPEGIKPIRCKWVFKKKTDMDASYDYEIWQMDVKTAFLNGRLLEDVYMTQPEGFVDSQSARKVCKLQRSIYGLKQASRSWNLRFDDAVKEFGFIKNEDEPCVYKKVSGSAVIFLVLYVDDILLIGNDILSLQFVKTWLGMCFSMKDLGKATYVLGIRIYRDRSRRVLGLSQSA</sequence>
<dbReference type="InterPro" id="IPR043502">
    <property type="entry name" value="DNA/RNA_pol_sf"/>
</dbReference>
<organism evidence="2 3">
    <name type="scientific">Punica granatum</name>
    <name type="common">Pomegranate</name>
    <dbReference type="NCBI Taxonomy" id="22663"/>
    <lineage>
        <taxon>Eukaryota</taxon>
        <taxon>Viridiplantae</taxon>
        <taxon>Streptophyta</taxon>
        <taxon>Embryophyta</taxon>
        <taxon>Tracheophyta</taxon>
        <taxon>Spermatophyta</taxon>
        <taxon>Magnoliopsida</taxon>
        <taxon>eudicotyledons</taxon>
        <taxon>Gunneridae</taxon>
        <taxon>Pentapetalae</taxon>
        <taxon>rosids</taxon>
        <taxon>malvids</taxon>
        <taxon>Myrtales</taxon>
        <taxon>Lythraceae</taxon>
        <taxon>Punica</taxon>
    </lineage>
</organism>
<feature type="domain" description="Reverse transcriptase Ty1/copia-type" evidence="1">
    <location>
        <begin position="82"/>
        <end position="224"/>
    </location>
</feature>
<proteinExistence type="predicted"/>
<evidence type="ECO:0000259" key="1">
    <source>
        <dbReference type="Pfam" id="PF07727"/>
    </source>
</evidence>
<evidence type="ECO:0000313" key="3">
    <source>
        <dbReference type="Proteomes" id="UP000233551"/>
    </source>
</evidence>
<dbReference type="EMBL" id="PGOL01003245">
    <property type="protein sequence ID" value="PKI42004.1"/>
    <property type="molecule type" value="Genomic_DNA"/>
</dbReference>
<comment type="caution">
    <text evidence="2">The sequence shown here is derived from an EMBL/GenBank/DDBJ whole genome shotgun (WGS) entry which is preliminary data.</text>
</comment>
<dbReference type="InterPro" id="IPR013103">
    <property type="entry name" value="RVT_2"/>
</dbReference>
<protein>
    <recommendedName>
        <fullName evidence="1">Reverse transcriptase Ty1/copia-type domain-containing protein</fullName>
    </recommendedName>
</protein>
<evidence type="ECO:0000313" key="2">
    <source>
        <dbReference type="EMBL" id="PKI42004.1"/>
    </source>
</evidence>
<dbReference type="Pfam" id="PF07727">
    <property type="entry name" value="RVT_2"/>
    <property type="match status" value="1"/>
</dbReference>
<dbReference type="Proteomes" id="UP000233551">
    <property type="component" value="Unassembled WGS sequence"/>
</dbReference>
<accession>A0A2I0IDD6</accession>
<dbReference type="STRING" id="22663.A0A2I0IDD6"/>
<reference evidence="2 3" key="1">
    <citation type="submission" date="2017-11" db="EMBL/GenBank/DDBJ databases">
        <title>De-novo sequencing of pomegranate (Punica granatum L.) genome.</title>
        <authorList>
            <person name="Akparov Z."/>
            <person name="Amiraslanov A."/>
            <person name="Hajiyeva S."/>
            <person name="Abbasov M."/>
            <person name="Kaur K."/>
            <person name="Hamwieh A."/>
            <person name="Solovyev V."/>
            <person name="Salamov A."/>
            <person name="Braich B."/>
            <person name="Kosarev P."/>
            <person name="Mahmoud A."/>
            <person name="Hajiyev E."/>
            <person name="Babayeva S."/>
            <person name="Izzatullayeva V."/>
            <person name="Mammadov A."/>
            <person name="Mammadov A."/>
            <person name="Sharifova S."/>
            <person name="Ojaghi J."/>
            <person name="Eynullazada K."/>
            <person name="Bayramov B."/>
            <person name="Abdulazimova A."/>
            <person name="Shahmuradov I."/>
        </authorList>
    </citation>
    <scope>NUCLEOTIDE SEQUENCE [LARGE SCALE GENOMIC DNA]</scope>
    <source>
        <strain evidence="3">cv. AG2017</strain>
        <tissue evidence="2">Leaf</tissue>
    </source>
</reference>
<dbReference type="AlphaFoldDB" id="A0A2I0IDD6"/>
<keyword evidence="3" id="KW-1185">Reference proteome</keyword>
<name>A0A2I0IDD6_PUNGR</name>
<dbReference type="SUPFAM" id="SSF56672">
    <property type="entry name" value="DNA/RNA polymerases"/>
    <property type="match status" value="1"/>
</dbReference>